<organism evidence="1 2">
    <name type="scientific">Curtobacterium aetherium</name>
    <dbReference type="NCBI Taxonomy" id="2841594"/>
    <lineage>
        <taxon>Bacteria</taxon>
        <taxon>Bacillati</taxon>
        <taxon>Actinomycetota</taxon>
        <taxon>Actinomycetes</taxon>
        <taxon>Micrococcales</taxon>
        <taxon>Microbacteriaceae</taxon>
        <taxon>Curtobacterium</taxon>
    </lineage>
</organism>
<keyword evidence="2" id="KW-1185">Reference proteome</keyword>
<sequence length="252" mass="23797">MGLSRGGRSRRTTTRAVVSSAGVLAAAVLVLSGCASGSGGSDETAAPVPTASDTPSSSAPTTPTTTAPTSGATPGADATGSGAAGSGSAGSGAAGSGSAGSGSAGRDACAVADLAGSIEPGSGGAAGSVVVHLALRNTGTTTCTVQGWPGVSFVGGGDGTQIGAPATLDRSAPHPTVSLAPGSTAVAPLKVTRAENVPSSDCSPVTPEGFRVYPPGSEQSLFVAATSYTACRSSDTRLLSVQAFVAEGQATD</sequence>
<dbReference type="EMBL" id="CP076544">
    <property type="protein sequence ID" value="QWS33145.1"/>
    <property type="molecule type" value="Genomic_DNA"/>
</dbReference>
<evidence type="ECO:0000313" key="2">
    <source>
        <dbReference type="Proteomes" id="UP000681794"/>
    </source>
</evidence>
<gene>
    <name evidence="1" type="ORF">KM842_12955</name>
</gene>
<reference evidence="1" key="1">
    <citation type="submission" date="2021-06" db="EMBL/GenBank/DDBJ databases">
        <authorList>
            <person name="Ellington A.J."/>
            <person name="Bryan N.C."/>
            <person name="Christner B.C."/>
            <person name="Reisch C.R."/>
        </authorList>
    </citation>
    <scope>NUCLEOTIDE SEQUENCE</scope>
    <source>
        <strain evidence="1">L6-1</strain>
    </source>
</reference>
<evidence type="ECO:0000313" key="1">
    <source>
        <dbReference type="EMBL" id="QWS33145.1"/>
    </source>
</evidence>
<name>A0ACD1E2L7_9MICO</name>
<dbReference type="Proteomes" id="UP000681794">
    <property type="component" value="Chromosome"/>
</dbReference>
<proteinExistence type="predicted"/>
<protein>
    <submittedName>
        <fullName evidence="1">DUF4232 domain-containing protein</fullName>
    </submittedName>
</protein>
<accession>A0ACD1E2L7</accession>